<dbReference type="EMBL" id="DYVE01000304">
    <property type="protein sequence ID" value="HJG29336.1"/>
    <property type="molecule type" value="Genomic_DNA"/>
</dbReference>
<protein>
    <submittedName>
        <fullName evidence="1">Uncharacterized protein</fullName>
    </submittedName>
</protein>
<organism evidence="1 2">
    <name type="scientific">Subdoligranulum variabile</name>
    <dbReference type="NCBI Taxonomy" id="214851"/>
    <lineage>
        <taxon>Bacteria</taxon>
        <taxon>Bacillati</taxon>
        <taxon>Bacillota</taxon>
        <taxon>Clostridia</taxon>
        <taxon>Eubacteriales</taxon>
        <taxon>Oscillospiraceae</taxon>
        <taxon>Subdoligranulum</taxon>
    </lineage>
</organism>
<name>A0A921LP21_9FIRM</name>
<comment type="caution">
    <text evidence="1">The sequence shown here is derived from an EMBL/GenBank/DDBJ whole genome shotgun (WGS) entry which is preliminary data.</text>
</comment>
<gene>
    <name evidence="1" type="ORF">K8V20_11925</name>
</gene>
<dbReference type="AlphaFoldDB" id="A0A921LP21"/>
<accession>A0A921LP21</accession>
<sequence>MDNDNALVEAARNLYKGLRFGIKYRGVKVLEAEAGNELARAAILRGEPFVFGRCGATEMRTVADWLEHGGHFTDRTRQDIQNLSGVFPTDDVTLVRFCQYYVDCVHNADLLALWDVGAERQVIRECRGTLFTKLRALEPYYHAQPWSAALAGKKVLVVHPFKATILQQYARREQLFPGTQILPEFASLTVVQAVQGLAGQKTGYNSWFDALAAMEAEMDAADYEVAIIGAGAYGLPLATHARDTGHVAIQMSGATQLLFGIKGKRWDDHPVIGKLYNDAWVRPAESEGIARRETVEGGSYW</sequence>
<reference evidence="1" key="1">
    <citation type="journal article" date="2021" name="PeerJ">
        <title>Extensive microbial diversity within the chicken gut microbiome revealed by metagenomics and culture.</title>
        <authorList>
            <person name="Gilroy R."/>
            <person name="Ravi A."/>
            <person name="Getino M."/>
            <person name="Pursley I."/>
            <person name="Horton D.L."/>
            <person name="Alikhan N.F."/>
            <person name="Baker D."/>
            <person name="Gharbi K."/>
            <person name="Hall N."/>
            <person name="Watson M."/>
            <person name="Adriaenssens E.M."/>
            <person name="Foster-Nyarko E."/>
            <person name="Jarju S."/>
            <person name="Secka A."/>
            <person name="Antonio M."/>
            <person name="Oren A."/>
            <person name="Chaudhuri R.R."/>
            <person name="La Ragione R."/>
            <person name="Hildebrand F."/>
            <person name="Pallen M.J."/>
        </authorList>
    </citation>
    <scope>NUCLEOTIDE SEQUENCE</scope>
    <source>
        <strain evidence="1">ChiBcec21-2208</strain>
    </source>
</reference>
<proteinExistence type="predicted"/>
<reference evidence="1" key="2">
    <citation type="submission" date="2021-09" db="EMBL/GenBank/DDBJ databases">
        <authorList>
            <person name="Gilroy R."/>
        </authorList>
    </citation>
    <scope>NUCLEOTIDE SEQUENCE</scope>
    <source>
        <strain evidence="1">ChiBcec21-2208</strain>
    </source>
</reference>
<evidence type="ECO:0000313" key="1">
    <source>
        <dbReference type="EMBL" id="HJG29336.1"/>
    </source>
</evidence>
<dbReference type="Proteomes" id="UP000782880">
    <property type="component" value="Unassembled WGS sequence"/>
</dbReference>
<evidence type="ECO:0000313" key="2">
    <source>
        <dbReference type="Proteomes" id="UP000782880"/>
    </source>
</evidence>